<keyword evidence="3" id="KW-1133">Transmembrane helix</keyword>
<reference evidence="5 6" key="1">
    <citation type="submission" date="2015-07" db="EMBL/GenBank/DDBJ databases">
        <title>Genome analysis of myxobacterium Chondromyces crocatus Cm c5 reveals a high potential for natural compound synthesis and the genetic basis for the loss of fruiting body formation.</title>
        <authorList>
            <person name="Zaburannyi N."/>
            <person name="Bunk B."/>
            <person name="Maier J."/>
            <person name="Overmann J."/>
            <person name="Mueller R."/>
        </authorList>
    </citation>
    <scope>NUCLEOTIDE SEQUENCE [LARGE SCALE GENOMIC DNA]</scope>
    <source>
        <strain evidence="5 6">Cm c5</strain>
    </source>
</reference>
<protein>
    <recommendedName>
        <fullName evidence="4">Response regulatory domain-containing protein</fullName>
    </recommendedName>
</protein>
<evidence type="ECO:0000256" key="1">
    <source>
        <dbReference type="PROSITE-ProRule" id="PRU00169"/>
    </source>
</evidence>
<dbReference type="EMBL" id="CP012159">
    <property type="protein sequence ID" value="AKT40720.1"/>
    <property type="molecule type" value="Genomic_DNA"/>
</dbReference>
<sequence>MAKQQLLLVDADPRSLRVLEVSLRKAGYSVTTAKDGADALAKLEVSTPDLVLTDSRLPNLDGYGLVRGMKEHAEWASIPVVFLTSQKSIEDKIRGLELGIEDYLTKPIFVRELIARVKLLLARREREGFTTRSGPSGRMRFSGAIADMNVVDLLQTFEVSRKSGVVHLASGEDEAHIYFRDGKVVDATLGRLAGEEAVYRALLWSEGTFEVEFCKVECPDVIDASTQGLLMEGMRRVDEWGRLLEALPPLSTLFEVDHEELLERLNEIPDELNGILRLFDGRRTLMQVVDTSPFEDLSTLATISKLYFEGLLVPAAAPAGATEDVVPSVDPETGQEEFHGPPTLGPRLRRMSLGQGSDAEQGPLSSTGDELAEDGGVVPAPLSVQPLGLSLPGRGSADAPAPGVNTTMEAAVLHRGVTEGDREPAAVGVAVGPSDDASEGDQAGDASRGTEVETGDRATPVGPLTRDALDRVFAPVAVMEAAREIPPGDSAEAPVRAEVEEEATREAQQPTALAVLEGERAGGEGGIAVVDPAIPANEGGPTASSEVRGARGHAPEEGAVQPPRRHAEHEEDVDEEAAALGATLGHPEREARRARLLRVVVGVVVGLVLSIGGIWAVNRSRKGARPSTVEVSASPEPSGVGASGSSVATIPAVGHEVPAAVHTASAEPEPSLMAEPSLTAEPSLMAEPSLTAEPNGATTATAQGSPSSTASAAPAATGAATAKPAGGPGFVDDEKAPLTTRVMRAMEAGQGARAVQLAQQLTSGSPGSASAWHLRGAAEQSAGRGGMASFRKCAELAPPDSELNAECKALAGMH</sequence>
<dbReference type="KEGG" id="ccro:CMC5_048760"/>
<dbReference type="PANTHER" id="PTHR36304:SF4">
    <property type="entry name" value="DUF4388 DOMAIN-CONTAINING PROTEIN"/>
    <property type="match status" value="1"/>
</dbReference>
<keyword evidence="3" id="KW-0472">Membrane</keyword>
<keyword evidence="3" id="KW-0812">Transmembrane</keyword>
<feature type="compositionally biased region" description="Low complexity" evidence="2">
    <location>
        <begin position="632"/>
        <end position="646"/>
    </location>
</feature>
<evidence type="ECO:0000313" key="5">
    <source>
        <dbReference type="EMBL" id="AKT40720.1"/>
    </source>
</evidence>
<evidence type="ECO:0000313" key="6">
    <source>
        <dbReference type="Proteomes" id="UP000067626"/>
    </source>
</evidence>
<feature type="region of interest" description="Disordered" evidence="2">
    <location>
        <begin position="689"/>
        <end position="734"/>
    </location>
</feature>
<accession>A0A0K1EIN5</accession>
<dbReference type="Proteomes" id="UP000067626">
    <property type="component" value="Chromosome"/>
</dbReference>
<feature type="region of interest" description="Disordered" evidence="2">
    <location>
        <begin position="535"/>
        <end position="576"/>
    </location>
</feature>
<feature type="modified residue" description="4-aspartylphosphate" evidence="1">
    <location>
        <position position="54"/>
    </location>
</feature>
<feature type="region of interest" description="Disordered" evidence="2">
    <location>
        <begin position="323"/>
        <end position="379"/>
    </location>
</feature>
<feature type="domain" description="Response regulatory" evidence="4">
    <location>
        <begin position="5"/>
        <end position="121"/>
    </location>
</feature>
<dbReference type="Pfam" id="PF14332">
    <property type="entry name" value="DUF4388"/>
    <property type="match status" value="1"/>
</dbReference>
<feature type="compositionally biased region" description="Low complexity" evidence="2">
    <location>
        <begin position="696"/>
        <end position="725"/>
    </location>
</feature>
<dbReference type="SUPFAM" id="SSF52172">
    <property type="entry name" value="CheY-like"/>
    <property type="match status" value="1"/>
</dbReference>
<feature type="region of interest" description="Disordered" evidence="2">
    <location>
        <begin position="419"/>
        <end position="466"/>
    </location>
</feature>
<dbReference type="Pfam" id="PF00072">
    <property type="entry name" value="Response_reg"/>
    <property type="match status" value="1"/>
</dbReference>
<dbReference type="SMART" id="SM00448">
    <property type="entry name" value="REC"/>
    <property type="match status" value="1"/>
</dbReference>
<gene>
    <name evidence="5" type="ORF">CMC5_048760</name>
</gene>
<keyword evidence="6" id="KW-1185">Reference proteome</keyword>
<dbReference type="AlphaFoldDB" id="A0A0K1EIN5"/>
<dbReference type="InterPro" id="IPR011006">
    <property type="entry name" value="CheY-like_superfamily"/>
</dbReference>
<name>A0A0K1EIN5_CHOCO</name>
<evidence type="ECO:0000256" key="3">
    <source>
        <dbReference type="SAM" id="Phobius"/>
    </source>
</evidence>
<evidence type="ECO:0000259" key="4">
    <source>
        <dbReference type="PROSITE" id="PS50110"/>
    </source>
</evidence>
<dbReference type="OrthoDB" id="5504293at2"/>
<dbReference type="InterPro" id="IPR001789">
    <property type="entry name" value="Sig_transdc_resp-reg_receiver"/>
</dbReference>
<evidence type="ECO:0000256" key="2">
    <source>
        <dbReference type="SAM" id="MobiDB-lite"/>
    </source>
</evidence>
<dbReference type="STRING" id="52.CMC5_048760"/>
<dbReference type="PROSITE" id="PS50110">
    <property type="entry name" value="RESPONSE_REGULATORY"/>
    <property type="match status" value="1"/>
</dbReference>
<dbReference type="Gene3D" id="3.40.50.2300">
    <property type="match status" value="1"/>
</dbReference>
<dbReference type="PANTHER" id="PTHR36304">
    <property type="entry name" value="DOMAIN GTPASE-ACTIVATING PROTEIN, PUTATIVE-RELATED-RELATED"/>
    <property type="match status" value="1"/>
</dbReference>
<keyword evidence="1" id="KW-0597">Phosphoprotein</keyword>
<dbReference type="GO" id="GO:0000160">
    <property type="term" value="P:phosphorelay signal transduction system"/>
    <property type="evidence" value="ECO:0007669"/>
    <property type="project" value="InterPro"/>
</dbReference>
<feature type="region of interest" description="Disordered" evidence="2">
    <location>
        <begin position="621"/>
        <end position="646"/>
    </location>
</feature>
<dbReference type="RefSeq" id="WP_050432612.1">
    <property type="nucleotide sequence ID" value="NZ_CP012159.1"/>
</dbReference>
<feature type="transmembrane region" description="Helical" evidence="3">
    <location>
        <begin position="596"/>
        <end position="617"/>
    </location>
</feature>
<proteinExistence type="predicted"/>
<dbReference type="InterPro" id="IPR025497">
    <property type="entry name" value="PatA-like_N"/>
</dbReference>
<organism evidence="5 6">
    <name type="scientific">Chondromyces crocatus</name>
    <dbReference type="NCBI Taxonomy" id="52"/>
    <lineage>
        <taxon>Bacteria</taxon>
        <taxon>Pseudomonadati</taxon>
        <taxon>Myxococcota</taxon>
        <taxon>Polyangia</taxon>
        <taxon>Polyangiales</taxon>
        <taxon>Polyangiaceae</taxon>
        <taxon>Chondromyces</taxon>
    </lineage>
</organism>